<feature type="region of interest" description="Disordered" evidence="12">
    <location>
        <begin position="1200"/>
        <end position="1231"/>
    </location>
</feature>
<feature type="compositionally biased region" description="Low complexity" evidence="12">
    <location>
        <begin position="1668"/>
        <end position="1678"/>
    </location>
</feature>
<feature type="compositionally biased region" description="Acidic residues" evidence="12">
    <location>
        <begin position="1655"/>
        <end position="1667"/>
    </location>
</feature>
<evidence type="ECO:0000256" key="5">
    <source>
        <dbReference type="ARBA" id="ARBA00023015"/>
    </source>
</evidence>
<dbReference type="Proteomes" id="UP001491310">
    <property type="component" value="Unassembled WGS sequence"/>
</dbReference>
<evidence type="ECO:0000313" key="16">
    <source>
        <dbReference type="Proteomes" id="UP001491310"/>
    </source>
</evidence>
<dbReference type="CDD" id="cd04369">
    <property type="entry name" value="Bromodomain"/>
    <property type="match status" value="1"/>
</dbReference>
<feature type="region of interest" description="Disordered" evidence="12">
    <location>
        <begin position="35"/>
        <end position="93"/>
    </location>
</feature>
<dbReference type="InterPro" id="IPR001487">
    <property type="entry name" value="Bromodomain"/>
</dbReference>
<dbReference type="Pfam" id="PF00439">
    <property type="entry name" value="Bromodomain"/>
    <property type="match status" value="1"/>
</dbReference>
<evidence type="ECO:0000256" key="9">
    <source>
        <dbReference type="ARBA" id="ARBA00040102"/>
    </source>
</evidence>
<dbReference type="Pfam" id="PF07496">
    <property type="entry name" value="zf-CW"/>
    <property type="match status" value="1"/>
</dbReference>
<feature type="region of interest" description="Disordered" evidence="12">
    <location>
        <begin position="283"/>
        <end position="360"/>
    </location>
</feature>
<evidence type="ECO:0000256" key="4">
    <source>
        <dbReference type="ARBA" id="ARBA00022833"/>
    </source>
</evidence>
<feature type="region of interest" description="Disordered" evidence="12">
    <location>
        <begin position="375"/>
        <end position="394"/>
    </location>
</feature>
<evidence type="ECO:0000259" key="14">
    <source>
        <dbReference type="PROSITE" id="PS51050"/>
    </source>
</evidence>
<keyword evidence="7" id="KW-0804">Transcription</keyword>
<organism evidence="15 16">
    <name type="scientific">Coccomyxa subellipsoidea</name>
    <dbReference type="NCBI Taxonomy" id="248742"/>
    <lineage>
        <taxon>Eukaryota</taxon>
        <taxon>Viridiplantae</taxon>
        <taxon>Chlorophyta</taxon>
        <taxon>core chlorophytes</taxon>
        <taxon>Trebouxiophyceae</taxon>
        <taxon>Trebouxiophyceae incertae sedis</taxon>
        <taxon>Coccomyxaceae</taxon>
        <taxon>Coccomyxa</taxon>
    </lineage>
</organism>
<evidence type="ECO:0000313" key="15">
    <source>
        <dbReference type="EMBL" id="KAK9908602.1"/>
    </source>
</evidence>
<name>A0ABR2YP46_9CHLO</name>
<proteinExistence type="predicted"/>
<evidence type="ECO:0000256" key="11">
    <source>
        <dbReference type="SAM" id="Coils"/>
    </source>
</evidence>
<comment type="subcellular location">
    <subcellularLocation>
        <location evidence="1">Nucleus</location>
    </subcellularLocation>
</comment>
<dbReference type="InterPro" id="IPR009067">
    <property type="entry name" value="TAF_II_230-bd"/>
</dbReference>
<dbReference type="InterPro" id="IPR036427">
    <property type="entry name" value="Bromodomain-like_sf"/>
</dbReference>
<dbReference type="Pfam" id="PF15288">
    <property type="entry name" value="zf-CCHC_6"/>
    <property type="match status" value="1"/>
</dbReference>
<dbReference type="Gene3D" id="1.20.920.10">
    <property type="entry name" value="Bromodomain-like"/>
    <property type="match status" value="1"/>
</dbReference>
<feature type="domain" description="Bromo" evidence="13">
    <location>
        <begin position="1539"/>
        <end position="1611"/>
    </location>
</feature>
<dbReference type="EMBL" id="JALJOT010000007">
    <property type="protein sequence ID" value="KAK9908602.1"/>
    <property type="molecule type" value="Genomic_DNA"/>
</dbReference>
<gene>
    <name evidence="15" type="ORF">WJX75_000267</name>
</gene>
<evidence type="ECO:0000256" key="3">
    <source>
        <dbReference type="ARBA" id="ARBA00022771"/>
    </source>
</evidence>
<evidence type="ECO:0000256" key="8">
    <source>
        <dbReference type="ARBA" id="ARBA00023242"/>
    </source>
</evidence>
<dbReference type="Pfam" id="PF12157">
    <property type="entry name" value="DUF3591"/>
    <property type="match status" value="1"/>
</dbReference>
<feature type="compositionally biased region" description="Acidic residues" evidence="12">
    <location>
        <begin position="283"/>
        <end position="303"/>
    </location>
</feature>
<sequence length="1733" mass="184542">MVGFLFGNVDKDMQLEEDYMDEDARESLFALGDETLGGDVLTLQGDSSKNGKEKTRDGYQAKDADAKNYSDEEELAEDASAPAQPPPQPLPRLQLPLAAQLPPAAIVAEDDYDADEDALSSVVPGAAAAAAPAGAGFGTLPLLGLAPPSLPQLQAGAHIQAQKTAADLRRLLSLPDDDVALPSASTNVPAQTGSALTVQLERAKAVGVDLPVLADLGSEAVLRFSELFGGESAPQARRRPARKPRQERQPCEAAIDKEVAALDDEAALLFAEEADEHEADVWASDDEAGPSDQEAEEAEEEGTAQDADKAQQQQRGDPLPEDEVGGQRGPPGRRRPKKTQGLDPLLPERDARSGYTDGGDAVAALPDAYFEPVRKEAAAPKQAPTPPEERWYGVDPNKPVEPLSAADALSQGHKPQAHHQMLRLEATLAAAPAVPNPAAAGEAPAVASQAEPAARLAQLATTWARQATIPNLRLQADDWLQAVSWDADVARQIKQPLLLDVNDPNLTFELRRGADPGTFANAAATILTARPRVVPVVAAVVGSGEGARLIARYNVSKDAAYSARARKKGERVQAQLCKHATPAASLLTLPIRHPTRHDTMHRPVSTFVPAPAPVQFKIKVSGPVESAQVKLSSLVGKEGLVQTFKQISLADVSAADIWAQAKAGKFADAADLQPVFWLRAQTPRVLPADVSLRQAGVPANVSVDLAVTFPQLRPLPRANRVPDPSSGVPTRPPGAFARKKDLTAEEGHIVLLEYLEEKPVLLSRPGMGVRLTTYYRKRSATDNADLQKLMKDKERWRTGHVEVLAPDDDSPFLLGDIAPGDARLAVDTNMFRAAAFPYAARHTDFLLVRAPSGALSLRHVSGTLVIGQQEPNLVVPSPRSKEARDIEENRLVVHVCRELRRRQAKIDKGRGSGGGAAGAASITVEELRADFPATMMTDAVLHNRLRERCDCQPRTADEGGGEVWVLRPGGRIPVEGELRKVMTPDVWCAYESMRRGMLRLKDAGLAGHAQLAQVPPDCLQLMFEALPPSPEREAAFAALELAVHATPWGLSGNFVAAMREGRGRLALAGPGDPTGRGAGFSFLRDDRKAAADTGPVPKREVGQITGTNADLRRLSMAKSREILLSLGATEDEIKGLTRWQRIALVRELSGAAMMDGASALGSRYARAQRQSAVELLQQSQIRAQAIFAAQAQLLGGAKETEAAGDGSDSGDDAVPKQASAGNKAKTKKGASVKSKAAAAAAAASAAPATEALRKMTEEAEEAKELADMRAAGLLSGKGAAGAAAAGKLEANPGARRIRRTIIVTNPADGLQTTREIIYTDRDKVALLNSMYGEDNGGFGTRRIRAGTGRKKAMLEGGGPLLFAGAKARKGGTRKSTIQCKACGQTGHNSKNKLCPLYSVTHAQAAPEEDFDEERTRSPGKRPSVTLRLSSSMLMSPASAATAADDSDADEATRVDGGRSKRQLSDASDEEAPPAKTQAVDSGGGGGGPRKMAPPKPSPEKPEPPPRRRPAPKKAAGEVSARKALCQRLLTPVLSAVKRRCGRLLDPFKRPVQKTLAPDYNDFVDETDEMDLEAIERKLRSAAYGSSKEFVADITRIVKNATAYNLQGHGRYGGPDIIGMAQQMRNAIREELDDIKEKVEHADALVALEDAGGAEGEGDANADGDEAANGEPTAPAAPATELWVQCTDCQKWRRLSQAVYDATVSANDEDPWYCHQNFARPGASCEQPADEESE</sequence>
<feature type="compositionally biased region" description="Low complexity" evidence="12">
    <location>
        <begin position="1428"/>
        <end position="1443"/>
    </location>
</feature>
<evidence type="ECO:0000256" key="10">
    <source>
        <dbReference type="PROSITE-ProRule" id="PRU00035"/>
    </source>
</evidence>
<reference evidence="15 16" key="1">
    <citation type="journal article" date="2024" name="Nat. Commun.">
        <title>Phylogenomics reveals the evolutionary origins of lichenization in chlorophyte algae.</title>
        <authorList>
            <person name="Puginier C."/>
            <person name="Libourel C."/>
            <person name="Otte J."/>
            <person name="Skaloud P."/>
            <person name="Haon M."/>
            <person name="Grisel S."/>
            <person name="Petersen M."/>
            <person name="Berrin J.G."/>
            <person name="Delaux P.M."/>
            <person name="Dal Grande F."/>
            <person name="Keller J."/>
        </authorList>
    </citation>
    <scope>NUCLEOTIDE SEQUENCE [LARGE SCALE GENOMIC DNA]</scope>
    <source>
        <strain evidence="15 16">SAG 216-7</strain>
    </source>
</reference>
<dbReference type="InterPro" id="IPR011124">
    <property type="entry name" value="Znf_CW"/>
</dbReference>
<keyword evidence="2" id="KW-0479">Metal-binding</keyword>
<keyword evidence="8" id="KW-0539">Nucleus</keyword>
<evidence type="ECO:0000256" key="12">
    <source>
        <dbReference type="SAM" id="MobiDB-lite"/>
    </source>
</evidence>
<evidence type="ECO:0000256" key="2">
    <source>
        <dbReference type="ARBA" id="ARBA00022723"/>
    </source>
</evidence>
<feature type="coiled-coil region" evidence="11">
    <location>
        <begin position="1617"/>
        <end position="1644"/>
    </location>
</feature>
<feature type="region of interest" description="Disordered" evidence="12">
    <location>
        <begin position="1652"/>
        <end position="1678"/>
    </location>
</feature>
<keyword evidence="3" id="KW-0863">Zinc-finger</keyword>
<dbReference type="SUPFAM" id="SSF47370">
    <property type="entry name" value="Bromodomain"/>
    <property type="match status" value="1"/>
</dbReference>
<feature type="compositionally biased region" description="Basic and acidic residues" evidence="12">
    <location>
        <begin position="49"/>
        <end position="70"/>
    </location>
</feature>
<comment type="caution">
    <text evidence="15">The sequence shown here is derived from an EMBL/GenBank/DDBJ whole genome shotgun (WGS) entry which is preliminary data.</text>
</comment>
<dbReference type="Gene3D" id="3.30.40.100">
    <property type="match status" value="1"/>
</dbReference>
<evidence type="ECO:0000256" key="6">
    <source>
        <dbReference type="ARBA" id="ARBA00023117"/>
    </source>
</evidence>
<keyword evidence="6 10" id="KW-0103">Bromodomain</keyword>
<keyword evidence="11" id="KW-0175">Coiled coil</keyword>
<keyword evidence="4" id="KW-0862">Zinc</keyword>
<accession>A0ABR2YP46</accession>
<dbReference type="SMART" id="SM00297">
    <property type="entry name" value="BROMO"/>
    <property type="match status" value="1"/>
</dbReference>
<feature type="region of interest" description="Disordered" evidence="12">
    <location>
        <begin position="716"/>
        <end position="736"/>
    </location>
</feature>
<dbReference type="PANTHER" id="PTHR13900">
    <property type="entry name" value="TRANSCRIPTION INITIATION FACTOR TFIID"/>
    <property type="match status" value="1"/>
</dbReference>
<dbReference type="PROSITE" id="PS50014">
    <property type="entry name" value="BROMODOMAIN_2"/>
    <property type="match status" value="1"/>
</dbReference>
<keyword evidence="5" id="KW-0805">Transcription regulation</keyword>
<evidence type="ECO:0000259" key="13">
    <source>
        <dbReference type="PROSITE" id="PS50014"/>
    </source>
</evidence>
<protein>
    <recommendedName>
        <fullName evidence="9">Transcription initiation factor TFIID subunit 1</fullName>
    </recommendedName>
</protein>
<feature type="domain" description="CW-type" evidence="14">
    <location>
        <begin position="1676"/>
        <end position="1732"/>
    </location>
</feature>
<dbReference type="InterPro" id="IPR022591">
    <property type="entry name" value="TAF1_HAT_dom"/>
</dbReference>
<feature type="region of interest" description="Disordered" evidence="12">
    <location>
        <begin position="231"/>
        <end position="251"/>
    </location>
</feature>
<dbReference type="PANTHER" id="PTHR13900:SF0">
    <property type="entry name" value="TRANSCRIPTION INITIATION FACTOR TFIID SUBUNIT 1"/>
    <property type="match status" value="1"/>
</dbReference>
<dbReference type="Pfam" id="PF09247">
    <property type="entry name" value="TBP-binding"/>
    <property type="match status" value="1"/>
</dbReference>
<dbReference type="InterPro" id="IPR040240">
    <property type="entry name" value="TAF1"/>
</dbReference>
<keyword evidence="16" id="KW-1185">Reference proteome</keyword>
<feature type="region of interest" description="Disordered" evidence="12">
    <location>
        <begin position="1405"/>
        <end position="1519"/>
    </location>
</feature>
<dbReference type="PROSITE" id="PS51050">
    <property type="entry name" value="ZF_CW"/>
    <property type="match status" value="1"/>
</dbReference>
<evidence type="ECO:0000256" key="1">
    <source>
        <dbReference type="ARBA" id="ARBA00004123"/>
    </source>
</evidence>
<dbReference type="InterPro" id="IPR041670">
    <property type="entry name" value="Znf-CCHC_6"/>
</dbReference>
<evidence type="ECO:0000256" key="7">
    <source>
        <dbReference type="ARBA" id="ARBA00023163"/>
    </source>
</evidence>